<comment type="similarity">
    <text evidence="1">Belongs to the LysR transcriptional regulatory family.</text>
</comment>
<dbReference type="SUPFAM" id="SSF46785">
    <property type="entry name" value="Winged helix' DNA-binding domain"/>
    <property type="match status" value="1"/>
</dbReference>
<evidence type="ECO:0000259" key="5">
    <source>
        <dbReference type="PROSITE" id="PS50931"/>
    </source>
</evidence>
<dbReference type="InterPro" id="IPR036388">
    <property type="entry name" value="WH-like_DNA-bd_sf"/>
</dbReference>
<name>A0A941BFF3_9BURK</name>
<dbReference type="EMBL" id="JAGQDD010000001">
    <property type="protein sequence ID" value="MBQ0929358.1"/>
    <property type="molecule type" value="Genomic_DNA"/>
</dbReference>
<dbReference type="InterPro" id="IPR005119">
    <property type="entry name" value="LysR_subst-bd"/>
</dbReference>
<protein>
    <submittedName>
        <fullName evidence="6">LysR family transcriptional regulator</fullName>
    </submittedName>
</protein>
<keyword evidence="7" id="KW-1185">Reference proteome</keyword>
<keyword evidence="2" id="KW-0805">Transcription regulation</keyword>
<reference evidence="6 7" key="1">
    <citation type="submission" date="2021-04" db="EMBL/GenBank/DDBJ databases">
        <title>The genome sequence of Ideonella sp. 3Y2.</title>
        <authorList>
            <person name="Liu Y."/>
        </authorList>
    </citation>
    <scope>NUCLEOTIDE SEQUENCE [LARGE SCALE GENOMIC DNA]</scope>
    <source>
        <strain evidence="6 7">3Y2</strain>
    </source>
</reference>
<dbReference type="GO" id="GO:0003700">
    <property type="term" value="F:DNA-binding transcription factor activity"/>
    <property type="evidence" value="ECO:0007669"/>
    <property type="project" value="InterPro"/>
</dbReference>
<evidence type="ECO:0000256" key="1">
    <source>
        <dbReference type="ARBA" id="ARBA00009437"/>
    </source>
</evidence>
<sequence length="309" mass="34505">MRFNRLDLNLLVALDALLTERSVTRAAARLNLSPSATSDALARLREYFDDELLVQVGRKMEPTPRAEALQQPVRDVLVRVDSTIATQPDFDPARSERVFRVFASDYTQMVIGPQVMALAAGQGARVRIDFLPQIAQPHRSLERGEADLLVLPQALLSADHPSEVLYQERFVCAVWQDGALARGALTRARYLAAGHVVMHPQDAASASYEDWFITRLGVTRRIVASSYGFATVPGLLVGTDHVATMHERLARLFLSVWPLVVRPCPIEIPPMQQAVQWHKYRRQDQGIAWLRSLFTQAAAVLPPSQREPA</sequence>
<dbReference type="GO" id="GO:0003677">
    <property type="term" value="F:DNA binding"/>
    <property type="evidence" value="ECO:0007669"/>
    <property type="project" value="UniProtKB-KW"/>
</dbReference>
<organism evidence="6 7">
    <name type="scientific">Ideonella alba</name>
    <dbReference type="NCBI Taxonomy" id="2824118"/>
    <lineage>
        <taxon>Bacteria</taxon>
        <taxon>Pseudomonadati</taxon>
        <taxon>Pseudomonadota</taxon>
        <taxon>Betaproteobacteria</taxon>
        <taxon>Burkholderiales</taxon>
        <taxon>Sphaerotilaceae</taxon>
        <taxon>Ideonella</taxon>
    </lineage>
</organism>
<evidence type="ECO:0000256" key="3">
    <source>
        <dbReference type="ARBA" id="ARBA00023125"/>
    </source>
</evidence>
<evidence type="ECO:0000256" key="4">
    <source>
        <dbReference type="ARBA" id="ARBA00023163"/>
    </source>
</evidence>
<keyword evidence="4" id="KW-0804">Transcription</keyword>
<dbReference type="AlphaFoldDB" id="A0A941BFF3"/>
<evidence type="ECO:0000313" key="7">
    <source>
        <dbReference type="Proteomes" id="UP000676246"/>
    </source>
</evidence>
<dbReference type="Pfam" id="PF03466">
    <property type="entry name" value="LysR_substrate"/>
    <property type="match status" value="1"/>
</dbReference>
<comment type="caution">
    <text evidence="6">The sequence shown here is derived from an EMBL/GenBank/DDBJ whole genome shotgun (WGS) entry which is preliminary data.</text>
</comment>
<dbReference type="Proteomes" id="UP000676246">
    <property type="component" value="Unassembled WGS sequence"/>
</dbReference>
<evidence type="ECO:0000256" key="2">
    <source>
        <dbReference type="ARBA" id="ARBA00023015"/>
    </source>
</evidence>
<dbReference type="RefSeq" id="WP_210851604.1">
    <property type="nucleotide sequence ID" value="NZ_JAGQDD010000001.1"/>
</dbReference>
<dbReference type="Gene3D" id="1.10.10.10">
    <property type="entry name" value="Winged helix-like DNA-binding domain superfamily/Winged helix DNA-binding domain"/>
    <property type="match status" value="1"/>
</dbReference>
<dbReference type="InterPro" id="IPR050389">
    <property type="entry name" value="LysR-type_TF"/>
</dbReference>
<keyword evidence="3" id="KW-0238">DNA-binding</keyword>
<dbReference type="PANTHER" id="PTHR30118:SF6">
    <property type="entry name" value="HTH-TYPE TRANSCRIPTIONAL REGULATOR LEUO"/>
    <property type="match status" value="1"/>
</dbReference>
<feature type="domain" description="HTH lysR-type" evidence="5">
    <location>
        <begin position="6"/>
        <end position="63"/>
    </location>
</feature>
<evidence type="ECO:0000313" key="6">
    <source>
        <dbReference type="EMBL" id="MBQ0929358.1"/>
    </source>
</evidence>
<proteinExistence type="inferred from homology"/>
<dbReference type="InterPro" id="IPR000847">
    <property type="entry name" value="LysR_HTH_N"/>
</dbReference>
<dbReference type="PROSITE" id="PS50931">
    <property type="entry name" value="HTH_LYSR"/>
    <property type="match status" value="1"/>
</dbReference>
<dbReference type="SUPFAM" id="SSF53850">
    <property type="entry name" value="Periplasmic binding protein-like II"/>
    <property type="match status" value="1"/>
</dbReference>
<gene>
    <name evidence="6" type="ORF">KAK03_02600</name>
</gene>
<dbReference type="Pfam" id="PF00126">
    <property type="entry name" value="HTH_1"/>
    <property type="match status" value="1"/>
</dbReference>
<accession>A0A941BFF3</accession>
<dbReference type="PANTHER" id="PTHR30118">
    <property type="entry name" value="HTH-TYPE TRANSCRIPTIONAL REGULATOR LEUO-RELATED"/>
    <property type="match status" value="1"/>
</dbReference>
<dbReference type="Gene3D" id="3.40.190.10">
    <property type="entry name" value="Periplasmic binding protein-like II"/>
    <property type="match status" value="2"/>
</dbReference>
<dbReference type="InterPro" id="IPR036390">
    <property type="entry name" value="WH_DNA-bd_sf"/>
</dbReference>